<proteinExistence type="inferred from homology"/>
<evidence type="ECO:0000256" key="7">
    <source>
        <dbReference type="SAM" id="Phobius"/>
    </source>
</evidence>
<keyword evidence="5 7" id="KW-1133">Transmembrane helix</keyword>
<organism evidence="8 9">
    <name type="scientific">Chryseosolibacter histidini</name>
    <dbReference type="NCBI Taxonomy" id="2782349"/>
    <lineage>
        <taxon>Bacteria</taxon>
        <taxon>Pseudomonadati</taxon>
        <taxon>Bacteroidota</taxon>
        <taxon>Cytophagia</taxon>
        <taxon>Cytophagales</taxon>
        <taxon>Chryseotaleaceae</taxon>
        <taxon>Chryseosolibacter</taxon>
    </lineage>
</organism>
<dbReference type="PANTHER" id="PTHR33452">
    <property type="entry name" value="OXIDOREDUCTASE CATD-RELATED"/>
    <property type="match status" value="1"/>
</dbReference>
<evidence type="ECO:0000256" key="2">
    <source>
        <dbReference type="ARBA" id="ARBA00006679"/>
    </source>
</evidence>
<evidence type="ECO:0000256" key="6">
    <source>
        <dbReference type="ARBA" id="ARBA00023136"/>
    </source>
</evidence>
<evidence type="ECO:0000313" key="9">
    <source>
        <dbReference type="Proteomes" id="UP001319200"/>
    </source>
</evidence>
<gene>
    <name evidence="8" type="ORF">KK083_10640</name>
</gene>
<evidence type="ECO:0000256" key="3">
    <source>
        <dbReference type="ARBA" id="ARBA00022475"/>
    </source>
</evidence>
<dbReference type="Pfam" id="PF07681">
    <property type="entry name" value="DoxX"/>
    <property type="match status" value="1"/>
</dbReference>
<comment type="caution">
    <text evidence="8">The sequence shown here is derived from an EMBL/GenBank/DDBJ whole genome shotgun (WGS) entry which is preliminary data.</text>
</comment>
<keyword evidence="6 7" id="KW-0472">Membrane</keyword>
<dbReference type="PANTHER" id="PTHR33452:SF1">
    <property type="entry name" value="INNER MEMBRANE PROTEIN YPHA-RELATED"/>
    <property type="match status" value="1"/>
</dbReference>
<dbReference type="InterPro" id="IPR051907">
    <property type="entry name" value="DoxX-like_oxidoreductase"/>
</dbReference>
<comment type="similarity">
    <text evidence="2">Belongs to the DoxX family.</text>
</comment>
<protein>
    <submittedName>
        <fullName evidence="8">DoxX family protein</fullName>
    </submittedName>
</protein>
<evidence type="ECO:0000256" key="1">
    <source>
        <dbReference type="ARBA" id="ARBA00004651"/>
    </source>
</evidence>
<dbReference type="GO" id="GO:0005886">
    <property type="term" value="C:plasma membrane"/>
    <property type="evidence" value="ECO:0007669"/>
    <property type="project" value="UniProtKB-SubCell"/>
</dbReference>
<name>A0AAP2DJ79_9BACT</name>
<feature type="transmembrane region" description="Helical" evidence="7">
    <location>
        <begin position="12"/>
        <end position="30"/>
    </location>
</feature>
<evidence type="ECO:0000256" key="4">
    <source>
        <dbReference type="ARBA" id="ARBA00022692"/>
    </source>
</evidence>
<accession>A0AAP2DJ79</accession>
<feature type="transmembrane region" description="Helical" evidence="7">
    <location>
        <begin position="64"/>
        <end position="87"/>
    </location>
</feature>
<keyword evidence="3" id="KW-1003">Cell membrane</keyword>
<keyword evidence="4 7" id="KW-0812">Transmembrane</keyword>
<comment type="subcellular location">
    <subcellularLocation>
        <location evidence="1">Cell membrane</location>
        <topology evidence="1">Multi-pass membrane protein</topology>
    </subcellularLocation>
</comment>
<keyword evidence="9" id="KW-1185">Reference proteome</keyword>
<feature type="transmembrane region" description="Helical" evidence="7">
    <location>
        <begin position="107"/>
        <end position="126"/>
    </location>
</feature>
<dbReference type="AlphaFoldDB" id="A0AAP2DJ79"/>
<dbReference type="Proteomes" id="UP001319200">
    <property type="component" value="Unassembled WGS sequence"/>
</dbReference>
<dbReference type="RefSeq" id="WP_254163206.1">
    <property type="nucleotide sequence ID" value="NZ_JAHESF010000008.1"/>
</dbReference>
<dbReference type="EMBL" id="JAHESF010000008">
    <property type="protein sequence ID" value="MBT1697336.1"/>
    <property type="molecule type" value="Genomic_DNA"/>
</dbReference>
<dbReference type="InterPro" id="IPR032808">
    <property type="entry name" value="DoxX"/>
</dbReference>
<sequence>MNASFSDSLSNRGLAIVRIIVGLLLVYHGLEVFNAELMKGYTEWDKFKGQAAAFKVYAGKSAELVTGVLLCLGLITRVCGVLIIGTFSYITFFVGNGRFWYEDQHPFMFALFGLLFLFTGPGAWSLDRILFKKKN</sequence>
<evidence type="ECO:0000256" key="5">
    <source>
        <dbReference type="ARBA" id="ARBA00022989"/>
    </source>
</evidence>
<reference evidence="8 9" key="1">
    <citation type="submission" date="2021-05" db="EMBL/GenBank/DDBJ databases">
        <title>A Polyphasic approach of four new species of the genus Ohtaekwangia: Ohtaekwangia histidinii sp. nov., Ohtaekwangia cretensis sp. nov., Ohtaekwangia indiensis sp. nov., Ohtaekwangia reichenbachii sp. nov. from diverse environment.</title>
        <authorList>
            <person name="Octaviana S."/>
        </authorList>
    </citation>
    <scope>NUCLEOTIDE SEQUENCE [LARGE SCALE GENOMIC DNA]</scope>
    <source>
        <strain evidence="8 9">PWU4</strain>
    </source>
</reference>
<evidence type="ECO:0000313" key="8">
    <source>
        <dbReference type="EMBL" id="MBT1697336.1"/>
    </source>
</evidence>